<dbReference type="PANTHER" id="PTHR42977:SF1">
    <property type="entry name" value="BLR6576 PROTEIN"/>
    <property type="match status" value="1"/>
</dbReference>
<dbReference type="InterPro" id="IPR051340">
    <property type="entry name" value="Haloalkane_dehalogenase"/>
</dbReference>
<dbReference type="SUPFAM" id="SSF53474">
    <property type="entry name" value="alpha/beta-Hydrolases"/>
    <property type="match status" value="1"/>
</dbReference>
<dbReference type="EMBL" id="CAFBLP010000076">
    <property type="protein sequence ID" value="CAB4886937.1"/>
    <property type="molecule type" value="Genomic_DNA"/>
</dbReference>
<dbReference type="InterPro" id="IPR000073">
    <property type="entry name" value="AB_hydrolase_1"/>
</dbReference>
<dbReference type="Gene3D" id="3.40.50.1820">
    <property type="entry name" value="alpha/beta hydrolase"/>
    <property type="match status" value="1"/>
</dbReference>
<reference evidence="2" key="1">
    <citation type="submission" date="2020-05" db="EMBL/GenBank/DDBJ databases">
        <authorList>
            <person name="Chiriac C."/>
            <person name="Salcher M."/>
            <person name="Ghai R."/>
            <person name="Kavagutti S V."/>
        </authorList>
    </citation>
    <scope>NUCLEOTIDE SEQUENCE</scope>
</reference>
<dbReference type="GO" id="GO:0004301">
    <property type="term" value="F:epoxide hydrolase activity"/>
    <property type="evidence" value="ECO:0007669"/>
    <property type="project" value="TreeGrafter"/>
</dbReference>
<dbReference type="NCBIfam" id="NF002043">
    <property type="entry name" value="PRK00870.1"/>
    <property type="match status" value="1"/>
</dbReference>
<sequence>MTADGRRTVPTIGEVLRTPSERFDGITDYPWAVSEVLVGPGLRMAYVDAGPADAEETLLLLHGEPMWGYLYRTMIPTFVAAGYRVIVPDLIGFGRSDKPVEPSAYSYSNHVAWVRSLIEQLDLRGVTFFGQDWGGLIGGRVIAEIPDRFARLVFSNTGLPRSGPGLAVIQAHQRLEPEVLRDLFGIDWRAAVDEDDRINPDKVHAIVEAGPFFYFITWRMYAQEVAELWPSKVVQGWCLSEVSEPALAAYDAPFPTQEFAVGARRFPMLVPITLDDPERLMGDAAWGVLATFSKPVLTLWGDHCPHTYMEMGQSYRDGIPGAQLAGIEHKVFRASHFIQEDLGPEIASEMVAFVERFPPGISM</sequence>
<protein>
    <submittedName>
        <fullName evidence="2">Unannotated protein</fullName>
    </submittedName>
</protein>
<organism evidence="2">
    <name type="scientific">freshwater metagenome</name>
    <dbReference type="NCBI Taxonomy" id="449393"/>
    <lineage>
        <taxon>unclassified sequences</taxon>
        <taxon>metagenomes</taxon>
        <taxon>ecological metagenomes</taxon>
    </lineage>
</organism>
<dbReference type="Pfam" id="PF00561">
    <property type="entry name" value="Abhydrolase_1"/>
    <property type="match status" value="1"/>
</dbReference>
<evidence type="ECO:0000313" key="2">
    <source>
        <dbReference type="EMBL" id="CAB4886937.1"/>
    </source>
</evidence>
<dbReference type="PANTHER" id="PTHR42977">
    <property type="entry name" value="HYDROLASE-RELATED"/>
    <property type="match status" value="1"/>
</dbReference>
<feature type="domain" description="AB hydrolase-1" evidence="1">
    <location>
        <begin position="57"/>
        <end position="160"/>
    </location>
</feature>
<dbReference type="AlphaFoldDB" id="A0A6J7ETW5"/>
<evidence type="ECO:0000259" key="1">
    <source>
        <dbReference type="Pfam" id="PF00561"/>
    </source>
</evidence>
<accession>A0A6J7ETW5</accession>
<dbReference type="PRINTS" id="PR00412">
    <property type="entry name" value="EPOXHYDRLASE"/>
</dbReference>
<dbReference type="PRINTS" id="PR00111">
    <property type="entry name" value="ABHYDROLASE"/>
</dbReference>
<dbReference type="InterPro" id="IPR029058">
    <property type="entry name" value="AB_hydrolase_fold"/>
</dbReference>
<gene>
    <name evidence="2" type="ORF">UFOPK3376_02415</name>
</gene>
<proteinExistence type="predicted"/>
<name>A0A6J7ETW5_9ZZZZ</name>
<dbReference type="InterPro" id="IPR000639">
    <property type="entry name" value="Epox_hydrolase-like"/>
</dbReference>